<dbReference type="GeneID" id="24437255"/>
<dbReference type="GO" id="GO:0003678">
    <property type="term" value="F:DNA helicase activity"/>
    <property type="evidence" value="ECO:0007669"/>
    <property type="project" value="UniProtKB-EC"/>
</dbReference>
<dbReference type="InParanoid" id="W7X7M8"/>
<dbReference type="InterPro" id="IPR045055">
    <property type="entry name" value="DNA2/NAM7-like"/>
</dbReference>
<dbReference type="KEGG" id="tet:TTHERM_000095401"/>
<comment type="catalytic activity">
    <reaction evidence="1">
        <text>ATP + H2O = ADP + phosphate + H(+)</text>
        <dbReference type="Rhea" id="RHEA:13065"/>
        <dbReference type="ChEBI" id="CHEBI:15377"/>
        <dbReference type="ChEBI" id="CHEBI:15378"/>
        <dbReference type="ChEBI" id="CHEBI:30616"/>
        <dbReference type="ChEBI" id="CHEBI:43474"/>
        <dbReference type="ChEBI" id="CHEBI:456216"/>
        <dbReference type="EC" id="3.6.4.12"/>
    </reaction>
    <physiologicalReaction direction="left-to-right" evidence="1">
        <dbReference type="Rhea" id="RHEA:13066"/>
    </physiologicalReaction>
</comment>
<dbReference type="FunCoup" id="W7X7M8">
    <property type="interactions" value="27"/>
</dbReference>
<dbReference type="AlphaFoldDB" id="W7X7M8"/>
<reference evidence="6" key="1">
    <citation type="journal article" date="2006" name="PLoS Biol.">
        <title>Macronuclear genome sequence of the ciliate Tetrahymena thermophila, a model eukaryote.</title>
        <authorList>
            <person name="Eisen J.A."/>
            <person name="Coyne R.S."/>
            <person name="Wu M."/>
            <person name="Wu D."/>
            <person name="Thiagarajan M."/>
            <person name="Wortman J.R."/>
            <person name="Badger J.H."/>
            <person name="Ren Q."/>
            <person name="Amedeo P."/>
            <person name="Jones K.M."/>
            <person name="Tallon L.J."/>
            <person name="Delcher A.L."/>
            <person name="Salzberg S.L."/>
            <person name="Silva J.C."/>
            <person name="Haas B.J."/>
            <person name="Majoros W.H."/>
            <person name="Farzad M."/>
            <person name="Carlton J.M."/>
            <person name="Smith R.K. Jr."/>
            <person name="Garg J."/>
            <person name="Pearlman R.E."/>
            <person name="Karrer K.M."/>
            <person name="Sun L."/>
            <person name="Manning G."/>
            <person name="Elde N.C."/>
            <person name="Turkewitz A.P."/>
            <person name="Asai D.J."/>
            <person name="Wilkes D.E."/>
            <person name="Wang Y."/>
            <person name="Cai H."/>
            <person name="Collins K."/>
            <person name="Stewart B.A."/>
            <person name="Lee S.R."/>
            <person name="Wilamowska K."/>
            <person name="Weinberg Z."/>
            <person name="Ruzzo W.L."/>
            <person name="Wloga D."/>
            <person name="Gaertig J."/>
            <person name="Frankel J."/>
            <person name="Tsao C.-C."/>
            <person name="Gorovsky M.A."/>
            <person name="Keeling P.J."/>
            <person name="Waller R.F."/>
            <person name="Patron N.J."/>
            <person name="Cherry J.M."/>
            <person name="Stover N.A."/>
            <person name="Krieger C.J."/>
            <person name="del Toro C."/>
            <person name="Ryder H.F."/>
            <person name="Williamson S.C."/>
            <person name="Barbeau R.A."/>
            <person name="Hamilton E.P."/>
            <person name="Orias E."/>
        </authorList>
    </citation>
    <scope>NUCLEOTIDE SEQUENCE [LARGE SCALE GENOMIC DNA]</scope>
    <source>
        <strain evidence="6">SB210</strain>
    </source>
</reference>
<proteinExistence type="predicted"/>
<organism evidence="5 6">
    <name type="scientific">Tetrahymena thermophila (strain SB210)</name>
    <dbReference type="NCBI Taxonomy" id="312017"/>
    <lineage>
        <taxon>Eukaryota</taxon>
        <taxon>Sar</taxon>
        <taxon>Alveolata</taxon>
        <taxon>Ciliophora</taxon>
        <taxon>Intramacronucleata</taxon>
        <taxon>Oligohymenophorea</taxon>
        <taxon>Hymenostomatida</taxon>
        <taxon>Tetrahymenina</taxon>
        <taxon>Tetrahymenidae</taxon>
        <taxon>Tetrahymena</taxon>
    </lineage>
</organism>
<evidence type="ECO:0000256" key="2">
    <source>
        <dbReference type="SAM" id="Coils"/>
    </source>
</evidence>
<feature type="coiled-coil region" evidence="2">
    <location>
        <begin position="238"/>
        <end position="295"/>
    </location>
</feature>
<dbReference type="Gene3D" id="3.40.50.300">
    <property type="entry name" value="P-loop containing nucleotide triphosphate hydrolases"/>
    <property type="match status" value="2"/>
</dbReference>
<evidence type="ECO:0000256" key="3">
    <source>
        <dbReference type="SAM" id="MobiDB-lite"/>
    </source>
</evidence>
<dbReference type="CDD" id="cd18808">
    <property type="entry name" value="SF1_C_Upf1"/>
    <property type="match status" value="1"/>
</dbReference>
<dbReference type="Pfam" id="PF13086">
    <property type="entry name" value="AAA_11"/>
    <property type="match status" value="1"/>
</dbReference>
<dbReference type="InterPro" id="IPR047187">
    <property type="entry name" value="SF1_C_Upf1"/>
</dbReference>
<sequence>MWNGNSIFHYDIESQDVSEQQDTTQSTYQKEYNHDDDDSQYNEEYLDEDDVFYEQEGKSDEQSILDQSLQDENKYVDFPDIQLFYKQIDNLTPIPSNFEFKNKEEYQETMNKLQVEAYFVQLRESMQLNFKQLKKKDNKESLFSQFQTIQKYEVKEVGFQRHGFCLSIFSSLKVPKYQKEQWQIINNQLMIFKDKNSNKIFLGKAIVPQNNQDQEIIENRKELDQQIIHQIENQRLVNDLLNGKVKNEQQLIKQLQNKQQNQFKLINFQQIFEIRMNINDDLKEFLKNIKNIENNYELLSPNEYYLPLQKIQNSHISFRCHFSIAFEDQTIHAKKGEAIFPNYEFLNEQKISLESYKKLIEKEVQNATKLDKFQKDALQKALSNQNSLIQGPPGTGKTFLAAFLVNTLIKLKKEFCKKPILVVSKKNDSLDQLLLKIIDQNPSIKILRFGYMTKNQFIKQLRVPEQEGPQRKIKYFQHFYNPINDILQNYLQKKNMNDFQQDQYLDQILKLMKEYSKQYIKNTIFYDMMYQEELAKFIEINEYQVLGMTLTSYHMHYEALQLLKAEIVVVEEASEIIESEFFPILTPCLKHLIQLGDHLQLRPFQRDKKLELNYNYKMSYFERLITVNQVELVTLYQQRRMRPEFANFTRLFYGDKYTDDPSVHKLEYVQEISTIGMYLLPHTYPDTMMRDRSYINQYEANFIYNLVCKLTMQYKQSQITVLSMYKSQKTLIQSQLSGFEFVQSFTVDEFQGNENDIIILSCVRSNIQNKCGFIKEDHRINVAFSRAKRGFFCIGNFIMFEMKVQTWKQINKLAFKKYFNFGGGGQMPLYKKIHFITTKCLQKIQNKNGYQEEYTCNLCNQSSHIGNCEFFEQQYEDSIIYEHVPKQRANQAQIKDLKGCQINQLRQDNINNKNQKDEILKQLNDKDRSDILSTEKYLLQINQLLKSKSKTK</sequence>
<dbReference type="Proteomes" id="UP000009168">
    <property type="component" value="Unassembled WGS sequence"/>
</dbReference>
<accession>W7X7M8</accession>
<evidence type="ECO:0000256" key="1">
    <source>
        <dbReference type="ARBA" id="ARBA00048432"/>
    </source>
</evidence>
<feature type="region of interest" description="Disordered" evidence="3">
    <location>
        <begin position="12"/>
        <end position="40"/>
    </location>
</feature>
<dbReference type="GO" id="GO:0031048">
    <property type="term" value="P:regulatory ncRNA-mediated heterochromatin formation"/>
    <property type="evidence" value="ECO:0007669"/>
    <property type="project" value="TreeGrafter"/>
</dbReference>
<feature type="domain" description="Helicase ATP-binding" evidence="4">
    <location>
        <begin position="366"/>
        <end position="639"/>
    </location>
</feature>
<dbReference type="PANTHER" id="PTHR10887">
    <property type="entry name" value="DNA2/NAM7 HELICASE FAMILY"/>
    <property type="match status" value="1"/>
</dbReference>
<dbReference type="SMART" id="SM00487">
    <property type="entry name" value="DEXDc"/>
    <property type="match status" value="1"/>
</dbReference>
<dbReference type="RefSeq" id="XP_012652039.1">
    <property type="nucleotide sequence ID" value="XM_012796585.1"/>
</dbReference>
<dbReference type="InterPro" id="IPR014001">
    <property type="entry name" value="Helicase_ATP-bd"/>
</dbReference>
<evidence type="ECO:0000313" key="6">
    <source>
        <dbReference type="Proteomes" id="UP000009168"/>
    </source>
</evidence>
<dbReference type="InterPro" id="IPR041679">
    <property type="entry name" value="DNA2/NAM7-like_C"/>
</dbReference>
<dbReference type="Pfam" id="PF13087">
    <property type="entry name" value="AAA_12"/>
    <property type="match status" value="1"/>
</dbReference>
<dbReference type="InterPro" id="IPR027417">
    <property type="entry name" value="P-loop_NTPase"/>
</dbReference>
<name>W7X7M8_TETTS</name>
<dbReference type="GO" id="GO:0031380">
    <property type="term" value="C:nuclear RNA-directed RNA polymerase complex"/>
    <property type="evidence" value="ECO:0007669"/>
    <property type="project" value="TreeGrafter"/>
</dbReference>
<dbReference type="EMBL" id="GG662767">
    <property type="protein sequence ID" value="EWS75365.1"/>
    <property type="molecule type" value="Genomic_DNA"/>
</dbReference>
<evidence type="ECO:0000259" key="4">
    <source>
        <dbReference type="SMART" id="SM00487"/>
    </source>
</evidence>
<evidence type="ECO:0000313" key="5">
    <source>
        <dbReference type="EMBL" id="EWS75365.1"/>
    </source>
</evidence>
<dbReference type="OrthoDB" id="392140at2759"/>
<gene>
    <name evidence="5" type="ORF">TTHERM_000095401</name>
</gene>
<dbReference type="SUPFAM" id="SSF52540">
    <property type="entry name" value="P-loop containing nucleoside triphosphate hydrolases"/>
    <property type="match status" value="1"/>
</dbReference>
<keyword evidence="6" id="KW-1185">Reference proteome</keyword>
<dbReference type="PANTHER" id="PTHR10887:SF341">
    <property type="entry name" value="NFX1-TYPE ZINC FINGER-CONTAINING PROTEIN 1"/>
    <property type="match status" value="1"/>
</dbReference>
<keyword evidence="2" id="KW-0175">Coiled coil</keyword>
<feature type="compositionally biased region" description="Polar residues" evidence="3">
    <location>
        <begin position="15"/>
        <end position="30"/>
    </location>
</feature>
<dbReference type="InterPro" id="IPR041677">
    <property type="entry name" value="DNA2/NAM7_AAA_11"/>
</dbReference>
<protein>
    <submittedName>
        <fullName evidence="5">AAA domain protein</fullName>
    </submittedName>
</protein>